<sequence length="158" mass="16076">MAEFSVVILLLLATVTTALIAGLFFAFVCGVMPGLSGVDDRAFTSAMVSINTSIQNPLFALAFFGAFFFTGGALVIGIATGAGSVTATAVALACYVATLVITFAKNIPLNLRLEGAVPRGAADARRGFETSWAHWNGVRAVTATAAVASLGLALVSAT</sequence>
<dbReference type="STRING" id="1001240.GY21_01370"/>
<keyword evidence="4" id="KW-1185">Reference proteome</keyword>
<keyword evidence="1" id="KW-0472">Membrane</keyword>
<keyword evidence="1" id="KW-0812">Transmembrane</keyword>
<organism evidence="2 4">
    <name type="scientific">Cryobacterium roopkundense</name>
    <dbReference type="NCBI Taxonomy" id="1001240"/>
    <lineage>
        <taxon>Bacteria</taxon>
        <taxon>Bacillati</taxon>
        <taxon>Actinomycetota</taxon>
        <taxon>Actinomycetes</taxon>
        <taxon>Micrococcales</taxon>
        <taxon>Microbacteriaceae</taxon>
        <taxon>Cryobacterium</taxon>
    </lineage>
</organism>
<feature type="transmembrane region" description="Helical" evidence="1">
    <location>
        <begin position="85"/>
        <end position="104"/>
    </location>
</feature>
<evidence type="ECO:0000313" key="2">
    <source>
        <dbReference type="EMBL" id="KGJ81757.1"/>
    </source>
</evidence>
<dbReference type="Pfam" id="PF08592">
    <property type="entry name" value="Anthrone_oxy"/>
    <property type="match status" value="1"/>
</dbReference>
<evidence type="ECO:0000313" key="3">
    <source>
        <dbReference type="EMBL" id="MBB5642438.1"/>
    </source>
</evidence>
<gene>
    <name evidence="3" type="ORF">BJ997_002986</name>
    <name evidence="2" type="ORF">GY21_01370</name>
</gene>
<dbReference type="EMBL" id="JPXF01000003">
    <property type="protein sequence ID" value="KGJ81757.1"/>
    <property type="molecule type" value="Genomic_DNA"/>
</dbReference>
<dbReference type="eggNOG" id="COG5500">
    <property type="taxonomic scope" value="Bacteria"/>
</dbReference>
<evidence type="ECO:0000256" key="1">
    <source>
        <dbReference type="SAM" id="Phobius"/>
    </source>
</evidence>
<protein>
    <submittedName>
        <fullName evidence="3">Putative membrane protein</fullName>
    </submittedName>
</protein>
<dbReference type="Proteomes" id="UP000029864">
    <property type="component" value="Unassembled WGS sequence"/>
</dbReference>
<evidence type="ECO:0000313" key="4">
    <source>
        <dbReference type="Proteomes" id="UP000029864"/>
    </source>
</evidence>
<dbReference type="EMBL" id="JACHBQ010000001">
    <property type="protein sequence ID" value="MBB5642438.1"/>
    <property type="molecule type" value="Genomic_DNA"/>
</dbReference>
<feature type="transmembrane region" description="Helical" evidence="1">
    <location>
        <begin position="58"/>
        <end position="79"/>
    </location>
</feature>
<dbReference type="RefSeq" id="WP_035834705.1">
    <property type="nucleotide sequence ID" value="NZ_JACHBQ010000001.1"/>
</dbReference>
<keyword evidence="1" id="KW-1133">Transmembrane helix</keyword>
<evidence type="ECO:0000313" key="5">
    <source>
        <dbReference type="Proteomes" id="UP000561726"/>
    </source>
</evidence>
<comment type="caution">
    <text evidence="2">The sequence shown here is derived from an EMBL/GenBank/DDBJ whole genome shotgun (WGS) entry which is preliminary data.</text>
</comment>
<proteinExistence type="predicted"/>
<reference evidence="3 5" key="2">
    <citation type="submission" date="2020-08" db="EMBL/GenBank/DDBJ databases">
        <title>Sequencing the genomes of 1000 actinobacteria strains.</title>
        <authorList>
            <person name="Klenk H.-P."/>
        </authorList>
    </citation>
    <scope>NUCLEOTIDE SEQUENCE [LARGE SCALE GENOMIC DNA]</scope>
    <source>
        <strain evidence="3 5">DSM 21065</strain>
    </source>
</reference>
<accession>A0A099JVQ5</accession>
<dbReference type="OrthoDB" id="4827927at2"/>
<feature type="transmembrane region" description="Helical" evidence="1">
    <location>
        <begin position="6"/>
        <end position="38"/>
    </location>
</feature>
<name>A0A099JVQ5_9MICO</name>
<dbReference type="InterPro" id="IPR013901">
    <property type="entry name" value="Anthrone_oxy"/>
</dbReference>
<reference evidence="2 4" key="1">
    <citation type="submission" date="2014-08" db="EMBL/GenBank/DDBJ databases">
        <authorList>
            <person name="Sisinthy S."/>
        </authorList>
    </citation>
    <scope>NUCLEOTIDE SEQUENCE [LARGE SCALE GENOMIC DNA]</scope>
    <source>
        <strain evidence="2 4">RuG17</strain>
    </source>
</reference>
<dbReference type="AlphaFoldDB" id="A0A099JVQ5"/>
<dbReference type="Proteomes" id="UP000561726">
    <property type="component" value="Unassembled WGS sequence"/>
</dbReference>